<dbReference type="RefSeq" id="WP_109270564.1">
    <property type="nucleotide sequence ID" value="NZ_QFFF01000001.1"/>
</dbReference>
<sequence length="318" mass="35184">MTCVGRLVGDGPLRPIGPGEAVDYHGPGFVWVHVDGMAPSDLEALRAYDDMPLIAGNALVASETRPRCDRIDDGAIVNLRGDAARKGEVADRLVSMRFWLRSGRVNSVTRRPLAAMGPVLQLAEEGKIIDPGDLIAAFANAISKELDPQVADLGDRLDDCETELEPHNIYRLRRVIAAIRSEAIAFRRFVAPDRDALSILSGLEVDWLADEDRLHIREAADRFARMAEELEAVRERAALLHEHLIDMRAEQIDGRALLISIVALIFLPLTFITGLLGMNVRGIPYADEPWAFWGVTGFCIAVALAIAGWFARLHWLRR</sequence>
<proteinExistence type="inferred from homology"/>
<dbReference type="GO" id="GO:0050897">
    <property type="term" value="F:cobalt ion binding"/>
    <property type="evidence" value="ECO:0007669"/>
    <property type="project" value="TreeGrafter"/>
</dbReference>
<evidence type="ECO:0000256" key="6">
    <source>
        <dbReference type="ARBA" id="ARBA00022692"/>
    </source>
</evidence>
<dbReference type="InterPro" id="IPR045861">
    <property type="entry name" value="CorA_cytoplasmic_dom"/>
</dbReference>
<evidence type="ECO:0000256" key="2">
    <source>
        <dbReference type="ARBA" id="ARBA00009765"/>
    </source>
</evidence>
<organism evidence="12 13">
    <name type="scientific">Allosphingosinicella humi</name>
    <dbReference type="NCBI Taxonomy" id="2068657"/>
    <lineage>
        <taxon>Bacteria</taxon>
        <taxon>Pseudomonadati</taxon>
        <taxon>Pseudomonadota</taxon>
        <taxon>Alphaproteobacteria</taxon>
        <taxon>Sphingomonadales</taxon>
        <taxon>Sphingomonadaceae</taxon>
        <taxon>Allosphingosinicella</taxon>
    </lineage>
</organism>
<gene>
    <name evidence="12" type="ORF">DF286_05760</name>
</gene>
<dbReference type="Gene3D" id="3.30.460.20">
    <property type="entry name" value="CorA soluble domain-like"/>
    <property type="match status" value="1"/>
</dbReference>
<keyword evidence="3" id="KW-0813">Transport</keyword>
<dbReference type="PANTHER" id="PTHR46494">
    <property type="entry name" value="CORA FAMILY METAL ION TRANSPORTER (EUROFUNG)"/>
    <property type="match status" value="1"/>
</dbReference>
<evidence type="ECO:0000256" key="7">
    <source>
        <dbReference type="ARBA" id="ARBA00022833"/>
    </source>
</evidence>
<dbReference type="SUPFAM" id="SSF144083">
    <property type="entry name" value="Magnesium transport protein CorA, transmembrane region"/>
    <property type="match status" value="1"/>
</dbReference>
<evidence type="ECO:0000256" key="10">
    <source>
        <dbReference type="ARBA" id="ARBA00023136"/>
    </source>
</evidence>
<evidence type="ECO:0000256" key="8">
    <source>
        <dbReference type="ARBA" id="ARBA00022989"/>
    </source>
</evidence>
<keyword evidence="13" id="KW-1185">Reference proteome</keyword>
<comment type="caution">
    <text evidence="12">The sequence shown here is derived from an EMBL/GenBank/DDBJ whole genome shotgun (WGS) entry which is preliminary data.</text>
</comment>
<evidence type="ECO:0000256" key="4">
    <source>
        <dbReference type="ARBA" id="ARBA00022475"/>
    </source>
</evidence>
<dbReference type="SUPFAM" id="SSF143865">
    <property type="entry name" value="CorA soluble domain-like"/>
    <property type="match status" value="1"/>
</dbReference>
<dbReference type="PANTHER" id="PTHR46494:SF3">
    <property type="entry name" value="ZINC TRANSPORT PROTEIN ZNTB"/>
    <property type="match status" value="1"/>
</dbReference>
<evidence type="ECO:0000313" key="13">
    <source>
        <dbReference type="Proteomes" id="UP000245916"/>
    </source>
</evidence>
<dbReference type="InterPro" id="IPR002523">
    <property type="entry name" value="MgTranspt_CorA/ZnTranspt_ZntB"/>
</dbReference>
<dbReference type="AlphaFoldDB" id="A0A2U2J259"/>
<keyword evidence="5" id="KW-0997">Cell inner membrane</keyword>
<dbReference type="EMBL" id="QFFF01000001">
    <property type="protein sequence ID" value="PWG02425.1"/>
    <property type="molecule type" value="Genomic_DNA"/>
</dbReference>
<keyword evidence="9" id="KW-0406">Ion transport</keyword>
<keyword evidence="4" id="KW-1003">Cell membrane</keyword>
<reference evidence="12 13" key="1">
    <citation type="submission" date="2018-05" db="EMBL/GenBank/DDBJ databases">
        <title>Genome of Sphingosinicella humi QZX222.</title>
        <authorList>
            <person name="Qiao Z."/>
            <person name="Wang G."/>
        </authorList>
    </citation>
    <scope>NUCLEOTIDE SEQUENCE [LARGE SCALE GENOMIC DNA]</scope>
    <source>
        <strain evidence="12 13">QZX222</strain>
    </source>
</reference>
<keyword evidence="7" id="KW-0862">Zinc</keyword>
<keyword evidence="8 11" id="KW-1133">Transmembrane helix</keyword>
<dbReference type="GO" id="GO:0015095">
    <property type="term" value="F:magnesium ion transmembrane transporter activity"/>
    <property type="evidence" value="ECO:0007669"/>
    <property type="project" value="TreeGrafter"/>
</dbReference>
<protein>
    <submittedName>
        <fullName evidence="12">Zinc transporter ZntB</fullName>
    </submittedName>
</protein>
<evidence type="ECO:0000256" key="5">
    <source>
        <dbReference type="ARBA" id="ARBA00022519"/>
    </source>
</evidence>
<name>A0A2U2J259_9SPHN</name>
<keyword evidence="10 11" id="KW-0472">Membrane</keyword>
<dbReference type="CDD" id="cd12833">
    <property type="entry name" value="ZntB-like_1"/>
    <property type="match status" value="1"/>
</dbReference>
<evidence type="ECO:0000313" key="12">
    <source>
        <dbReference type="EMBL" id="PWG02425.1"/>
    </source>
</evidence>
<accession>A0A2U2J259</accession>
<comment type="subcellular location">
    <subcellularLocation>
        <location evidence="1">Cell membrane</location>
        <topology evidence="1">Multi-pass membrane protein</topology>
    </subcellularLocation>
</comment>
<dbReference type="GO" id="GO:0000287">
    <property type="term" value="F:magnesium ion binding"/>
    <property type="evidence" value="ECO:0007669"/>
    <property type="project" value="TreeGrafter"/>
</dbReference>
<dbReference type="GO" id="GO:0005886">
    <property type="term" value="C:plasma membrane"/>
    <property type="evidence" value="ECO:0007669"/>
    <property type="project" value="UniProtKB-SubCell"/>
</dbReference>
<dbReference type="OrthoDB" id="9803484at2"/>
<dbReference type="Pfam" id="PF01544">
    <property type="entry name" value="CorA"/>
    <property type="match status" value="1"/>
</dbReference>
<evidence type="ECO:0000256" key="3">
    <source>
        <dbReference type="ARBA" id="ARBA00022448"/>
    </source>
</evidence>
<evidence type="ECO:0000256" key="1">
    <source>
        <dbReference type="ARBA" id="ARBA00004651"/>
    </source>
</evidence>
<feature type="transmembrane region" description="Helical" evidence="11">
    <location>
        <begin position="290"/>
        <end position="311"/>
    </location>
</feature>
<keyword evidence="6 11" id="KW-0812">Transmembrane</keyword>
<evidence type="ECO:0000256" key="11">
    <source>
        <dbReference type="SAM" id="Phobius"/>
    </source>
</evidence>
<evidence type="ECO:0000256" key="9">
    <source>
        <dbReference type="ARBA" id="ARBA00023065"/>
    </source>
</evidence>
<comment type="similarity">
    <text evidence="2">Belongs to the CorA metal ion transporter (MIT) (TC 1.A.35) family.</text>
</comment>
<dbReference type="GO" id="GO:0015087">
    <property type="term" value="F:cobalt ion transmembrane transporter activity"/>
    <property type="evidence" value="ECO:0007669"/>
    <property type="project" value="TreeGrafter"/>
</dbReference>
<feature type="transmembrane region" description="Helical" evidence="11">
    <location>
        <begin position="256"/>
        <end position="278"/>
    </location>
</feature>
<dbReference type="InterPro" id="IPR045863">
    <property type="entry name" value="CorA_TM1_TM2"/>
</dbReference>
<dbReference type="Proteomes" id="UP000245916">
    <property type="component" value="Unassembled WGS sequence"/>
</dbReference>
<dbReference type="Gene3D" id="1.20.58.340">
    <property type="entry name" value="Magnesium transport protein CorA, transmembrane region"/>
    <property type="match status" value="2"/>
</dbReference>